<name>A0A151XFG1_9HYME</name>
<dbReference type="Proteomes" id="UP000075809">
    <property type="component" value="Unassembled WGS sequence"/>
</dbReference>
<dbReference type="EMBL" id="KQ982189">
    <property type="protein sequence ID" value="KYQ59132.1"/>
    <property type="molecule type" value="Genomic_DNA"/>
</dbReference>
<organism evidence="1 2">
    <name type="scientific">Mycetomoellerius zeteki</name>
    <dbReference type="NCBI Taxonomy" id="64791"/>
    <lineage>
        <taxon>Eukaryota</taxon>
        <taxon>Metazoa</taxon>
        <taxon>Ecdysozoa</taxon>
        <taxon>Arthropoda</taxon>
        <taxon>Hexapoda</taxon>
        <taxon>Insecta</taxon>
        <taxon>Pterygota</taxon>
        <taxon>Neoptera</taxon>
        <taxon>Endopterygota</taxon>
        <taxon>Hymenoptera</taxon>
        <taxon>Apocrita</taxon>
        <taxon>Aculeata</taxon>
        <taxon>Formicoidea</taxon>
        <taxon>Formicidae</taxon>
        <taxon>Myrmicinae</taxon>
        <taxon>Mycetomoellerius</taxon>
    </lineage>
</organism>
<dbReference type="AlphaFoldDB" id="A0A151XFG1"/>
<protein>
    <submittedName>
        <fullName evidence="1">Uncharacterized protein</fullName>
    </submittedName>
</protein>
<accession>A0A151XFG1</accession>
<proteinExistence type="predicted"/>
<evidence type="ECO:0000313" key="2">
    <source>
        <dbReference type="Proteomes" id="UP000075809"/>
    </source>
</evidence>
<keyword evidence="2" id="KW-1185">Reference proteome</keyword>
<sequence length="134" mass="15353">MLYIFSTYLYSSFFNSTPSHTSSTSCHTPYVLSRRFALTSYKYLDIGISVGLMSYVKIVIGDNRGNRIILLHTTWKAFIERCANVERLVQSTVSSFLMIQDLIVELVKIGNEYDVKISLYGTCLHMKPKTMLFV</sequence>
<evidence type="ECO:0000313" key="1">
    <source>
        <dbReference type="EMBL" id="KYQ59132.1"/>
    </source>
</evidence>
<reference evidence="1 2" key="1">
    <citation type="submission" date="2015-09" db="EMBL/GenBank/DDBJ databases">
        <title>Trachymyrmex zeteki WGS genome.</title>
        <authorList>
            <person name="Nygaard S."/>
            <person name="Hu H."/>
            <person name="Boomsma J."/>
            <person name="Zhang G."/>
        </authorList>
    </citation>
    <scope>NUCLEOTIDE SEQUENCE [LARGE SCALE GENOMIC DNA]</scope>
    <source>
        <strain evidence="1">Tzet28-1</strain>
        <tissue evidence="1">Whole body</tissue>
    </source>
</reference>
<gene>
    <name evidence="1" type="ORF">ALC60_01860</name>
</gene>